<organism evidence="1 2">
    <name type="scientific">Weissella paramesenteroides</name>
    <name type="common">Leuconostoc paramesenteroides</name>
    <dbReference type="NCBI Taxonomy" id="1249"/>
    <lineage>
        <taxon>Bacteria</taxon>
        <taxon>Bacillati</taxon>
        <taxon>Bacillota</taxon>
        <taxon>Bacilli</taxon>
        <taxon>Lactobacillales</taxon>
        <taxon>Lactobacillaceae</taxon>
        <taxon>Weissella</taxon>
    </lineage>
</organism>
<gene>
    <name evidence="1" type="ORF">G9403_08040</name>
</gene>
<comment type="caution">
    <text evidence="1">The sequence shown here is derived from an EMBL/GenBank/DDBJ whole genome shotgun (WGS) entry which is preliminary data.</text>
</comment>
<dbReference type="KEGG" id="wpa:CO680_06150"/>
<dbReference type="AlphaFoldDB" id="A0ABD4XKL0"/>
<proteinExistence type="predicted"/>
<dbReference type="RefSeq" id="WP_002828952.1">
    <property type="nucleotide sequence ID" value="NZ_CABKOP010000008.1"/>
</dbReference>
<dbReference type="EMBL" id="JAANXN010000010">
    <property type="protein sequence ID" value="MDF8371590.1"/>
    <property type="molecule type" value="Genomic_DNA"/>
</dbReference>
<sequence>MLKDDLKQKIMAINATLDIKQLNPILEPILMAGMRRGYEAAYLLIIGLSEGVQPDDQPATWIDQVEHTADKEFAKLITNVHENDSQQNEVATQINSMLAEEYHAITSHHDNQLVIESVIMPYFNGWFLGYYHALLTLVVETQAAKDTQSKGLKKQISNQAMQAVENERTKFQHQMFYQNGVLKDILSILEPR</sequence>
<reference evidence="1 2" key="1">
    <citation type="submission" date="2020-03" db="EMBL/GenBank/DDBJ databases">
        <title>Comparative genomics of Weissella paramesenteroides.</title>
        <authorList>
            <person name="Kant R."/>
            <person name="Takala T."/>
            <person name="Saris P."/>
        </authorList>
    </citation>
    <scope>NUCLEOTIDE SEQUENCE [LARGE SCALE GENOMIC DNA]</scope>
    <source>
        <strain evidence="1 2">SJ27-4</strain>
    </source>
</reference>
<accession>A0ABD4XKL0</accession>
<name>A0ABD4XKL0_WEIPA</name>
<evidence type="ECO:0000313" key="1">
    <source>
        <dbReference type="EMBL" id="MDF8371590.1"/>
    </source>
</evidence>
<evidence type="ECO:0000313" key="2">
    <source>
        <dbReference type="Proteomes" id="UP001215461"/>
    </source>
</evidence>
<dbReference type="Proteomes" id="UP001215461">
    <property type="component" value="Unassembled WGS sequence"/>
</dbReference>
<protein>
    <submittedName>
        <fullName evidence="1">Uncharacterized protein</fullName>
    </submittedName>
</protein>